<organism evidence="2 3">
    <name type="scientific">Aeromicrobium senzhongii</name>
    <dbReference type="NCBI Taxonomy" id="2663859"/>
    <lineage>
        <taxon>Bacteria</taxon>
        <taxon>Bacillati</taxon>
        <taxon>Actinomycetota</taxon>
        <taxon>Actinomycetes</taxon>
        <taxon>Propionibacteriales</taxon>
        <taxon>Nocardioidaceae</taxon>
        <taxon>Aeromicrobium</taxon>
    </lineage>
</organism>
<dbReference type="SUPFAM" id="SSF56176">
    <property type="entry name" value="FAD-binding/transporter-associated domain-like"/>
    <property type="match status" value="1"/>
</dbReference>
<dbReference type="InterPro" id="IPR051312">
    <property type="entry name" value="Diverse_Substr_Oxidored"/>
</dbReference>
<dbReference type="Pfam" id="PF00941">
    <property type="entry name" value="FAD_binding_5"/>
    <property type="match status" value="1"/>
</dbReference>
<dbReference type="Gene3D" id="3.30.465.10">
    <property type="match status" value="1"/>
</dbReference>
<dbReference type="InterPro" id="IPR036318">
    <property type="entry name" value="FAD-bd_PCMH-like_sf"/>
</dbReference>
<dbReference type="PANTHER" id="PTHR42659">
    <property type="entry name" value="XANTHINE DEHYDROGENASE SUBUNIT C-RELATED"/>
    <property type="match status" value="1"/>
</dbReference>
<name>A0ABX6SVZ4_9ACTN</name>
<dbReference type="Proteomes" id="UP000515871">
    <property type="component" value="Chromosome"/>
</dbReference>
<proteinExistence type="predicted"/>
<keyword evidence="3" id="KW-1185">Reference proteome</keyword>
<dbReference type="PANTHER" id="PTHR42659:SF9">
    <property type="entry name" value="XANTHINE DEHYDROGENASE FAD-BINDING SUBUNIT XDHB-RELATED"/>
    <property type="match status" value="1"/>
</dbReference>
<dbReference type="InterPro" id="IPR016166">
    <property type="entry name" value="FAD-bd_PCMH"/>
</dbReference>
<evidence type="ECO:0000259" key="1">
    <source>
        <dbReference type="PROSITE" id="PS51387"/>
    </source>
</evidence>
<sequence>MDLHTVETFRAAGTDLRLAPGETWVAGGTWLFSEPQPGVRGLVDLTALGWPAWEEQPTGVSIAATCTVAELVERAETSDLPAWAVARPCAESLVMSTKIWGAATVGGNVCLALPAGAMTSLLAGLGATAVVLGTAGERREPVADLVRGVRRTSLAPGEVVRSFEIDREVLARPAAFRRFALTDMGRSGGVVIGRSVGDRVLVTITGATRRPWVLDVDRGSVDEVLGLVGRWYDDPHGAPDWRRAQTRRCVHEILEELS</sequence>
<accession>A0ABX6SVZ4</accession>
<feature type="domain" description="FAD-binding PCMH-type" evidence="1">
    <location>
        <begin position="1"/>
        <end position="170"/>
    </location>
</feature>
<dbReference type="RefSeq" id="WP_154595471.1">
    <property type="nucleotide sequence ID" value="NZ_CP060587.1"/>
</dbReference>
<gene>
    <name evidence="2" type="ORF">H9L21_04755</name>
</gene>
<reference evidence="2 3" key="1">
    <citation type="submission" date="2020-08" db="EMBL/GenBank/DDBJ databases">
        <title>Novel species in genus Aeromicrobium.</title>
        <authorList>
            <person name="Zhang G."/>
        </authorList>
    </citation>
    <scope>NUCLEOTIDE SEQUENCE [LARGE SCALE GENOMIC DNA]</scope>
    <source>
        <strain evidence="3">zg-629</strain>
    </source>
</reference>
<protein>
    <submittedName>
        <fullName evidence="2">FAD binding domain-containing protein</fullName>
    </submittedName>
</protein>
<evidence type="ECO:0000313" key="3">
    <source>
        <dbReference type="Proteomes" id="UP000515871"/>
    </source>
</evidence>
<dbReference type="EMBL" id="CP060587">
    <property type="protein sequence ID" value="QNL95248.1"/>
    <property type="molecule type" value="Genomic_DNA"/>
</dbReference>
<dbReference type="InterPro" id="IPR002346">
    <property type="entry name" value="Mopterin_DH_FAD-bd"/>
</dbReference>
<dbReference type="InterPro" id="IPR016169">
    <property type="entry name" value="FAD-bd_PCMH_sub2"/>
</dbReference>
<dbReference type="PROSITE" id="PS51387">
    <property type="entry name" value="FAD_PCMH"/>
    <property type="match status" value="1"/>
</dbReference>
<evidence type="ECO:0000313" key="2">
    <source>
        <dbReference type="EMBL" id="QNL95248.1"/>
    </source>
</evidence>